<dbReference type="EMBL" id="CP138359">
    <property type="protein sequence ID" value="WPF83464.1"/>
    <property type="molecule type" value="Genomic_DNA"/>
</dbReference>
<dbReference type="PROSITE" id="PS51257">
    <property type="entry name" value="PROKAR_LIPOPROTEIN"/>
    <property type="match status" value="1"/>
</dbReference>
<dbReference type="KEGG" id="sbil:SANBI_001145"/>
<reference evidence="3" key="1">
    <citation type="submission" date="2023-11" db="EMBL/GenBank/DDBJ databases">
        <authorList>
            <person name="Helweg L.P."/>
            <person name="Kiel A."/>
            <person name="Hitz F."/>
            <person name="Ruckert-Reed C."/>
            <person name="Busche T."/>
            <person name="Kaltschmidt B."/>
            <person name="Kaltschmidt C."/>
        </authorList>
    </citation>
    <scope>NUCLEOTIDE SEQUENCE [LARGE SCALE GENOMIC DNA]</scope>
    <source>
        <strain evidence="3">4.1</strain>
    </source>
</reference>
<feature type="signal peptide" evidence="1">
    <location>
        <begin position="1"/>
        <end position="23"/>
    </location>
</feature>
<keyword evidence="3" id="KW-1185">Reference proteome</keyword>
<evidence type="ECO:0000313" key="2">
    <source>
        <dbReference type="EMBL" id="WPF83464.1"/>
    </source>
</evidence>
<keyword evidence="1" id="KW-0732">Signal</keyword>
<dbReference type="InterPro" id="IPR047808">
    <property type="entry name" value="CueP-like"/>
</dbReference>
<name>A0AAF1C3X9_9MICO</name>
<dbReference type="Gene3D" id="2.60.40.3700">
    <property type="match status" value="1"/>
</dbReference>
<dbReference type="Proteomes" id="UP001304340">
    <property type="component" value="Chromosome"/>
</dbReference>
<organism evidence="2 3">
    <name type="scientific">Sanguibacter biliveldensis</name>
    <dbReference type="NCBI Taxonomy" id="3030830"/>
    <lineage>
        <taxon>Bacteria</taxon>
        <taxon>Bacillati</taxon>
        <taxon>Actinomycetota</taxon>
        <taxon>Actinomycetes</taxon>
        <taxon>Micrococcales</taxon>
        <taxon>Sanguibacteraceae</taxon>
        <taxon>Sanguibacter</taxon>
    </lineage>
</organism>
<dbReference type="RefSeq" id="WP_319159769.1">
    <property type="nucleotide sequence ID" value="NZ_CP138359.1"/>
</dbReference>
<dbReference type="Pfam" id="PF21172">
    <property type="entry name" value="CueP"/>
    <property type="match status" value="1"/>
</dbReference>
<dbReference type="NCBIfam" id="NF038094">
    <property type="entry name" value="CueP_fam"/>
    <property type="match status" value="1"/>
</dbReference>
<accession>A0AAF1C3X9</accession>
<evidence type="ECO:0000256" key="1">
    <source>
        <dbReference type="SAM" id="SignalP"/>
    </source>
</evidence>
<evidence type="ECO:0000313" key="3">
    <source>
        <dbReference type="Proteomes" id="UP001304340"/>
    </source>
</evidence>
<proteinExistence type="predicted"/>
<feature type="chain" id="PRO_5041900109" evidence="1">
    <location>
        <begin position="24"/>
        <end position="197"/>
    </location>
</feature>
<sequence length="197" mass="20782">MISRRLAAVPVAVALLLAGCSSSGTPSSDSETGAPSAADASSLLRDFGLDGMDTREVIDHLDRLGGDDRPTDLMASIRTDEVVLSDGTRETTLPMPADELYVSMAPYVDQTHDCFFHSLTTCQGELVNADVDILVRDDQGEVVLEETTTTYANGFVGVWLPRDLTGTVALTVDGRSVEAPLSTTADSATCLTGLQLA</sequence>
<gene>
    <name evidence="2" type="ORF">SANBI_001145</name>
</gene>
<dbReference type="AlphaFoldDB" id="A0AAF1C3X9"/>
<protein>
    <submittedName>
        <fullName evidence="2">CueP family metal-binding protein</fullName>
    </submittedName>
</protein>